<proteinExistence type="predicted"/>
<accession>A0AA36MVD6</accession>
<reference evidence="3" key="1">
    <citation type="submission" date="2023-08" db="EMBL/GenBank/DDBJ databases">
        <authorList>
            <person name="Chen Y."/>
            <person name="Shah S."/>
            <person name="Dougan E. K."/>
            <person name="Thang M."/>
            <person name="Chan C."/>
        </authorList>
    </citation>
    <scope>NUCLEOTIDE SEQUENCE</scope>
</reference>
<name>A0AA36MVD6_9DINO</name>
<feature type="coiled-coil region" evidence="1">
    <location>
        <begin position="246"/>
        <end position="294"/>
    </location>
</feature>
<comment type="caution">
    <text evidence="3">The sequence shown here is derived from an EMBL/GenBank/DDBJ whole genome shotgun (WGS) entry which is preliminary data.</text>
</comment>
<dbReference type="Proteomes" id="UP001178507">
    <property type="component" value="Unassembled WGS sequence"/>
</dbReference>
<feature type="coiled-coil region" evidence="1">
    <location>
        <begin position="88"/>
        <end position="118"/>
    </location>
</feature>
<evidence type="ECO:0000256" key="1">
    <source>
        <dbReference type="SAM" id="Coils"/>
    </source>
</evidence>
<feature type="coiled-coil region" evidence="1">
    <location>
        <begin position="163"/>
        <end position="212"/>
    </location>
</feature>
<evidence type="ECO:0000313" key="3">
    <source>
        <dbReference type="EMBL" id="CAJ1387563.1"/>
    </source>
</evidence>
<dbReference type="EMBL" id="CAUJNA010001540">
    <property type="protein sequence ID" value="CAJ1387563.1"/>
    <property type="molecule type" value="Genomic_DNA"/>
</dbReference>
<protein>
    <submittedName>
        <fullName evidence="3">Uncharacterized protein</fullName>
    </submittedName>
</protein>
<keyword evidence="1" id="KW-0175">Coiled coil</keyword>
<organism evidence="3 4">
    <name type="scientific">Effrenium voratum</name>
    <dbReference type="NCBI Taxonomy" id="2562239"/>
    <lineage>
        <taxon>Eukaryota</taxon>
        <taxon>Sar</taxon>
        <taxon>Alveolata</taxon>
        <taxon>Dinophyceae</taxon>
        <taxon>Suessiales</taxon>
        <taxon>Symbiodiniaceae</taxon>
        <taxon>Effrenium</taxon>
    </lineage>
</organism>
<sequence>MELSSSFWDSLDSAEADYLKSLLEAVSLFQLQLRQNERLISEAKELLGEREAACERLRFGAARAKRAAASAAAAAAAGRQELRRLEAYEDVTSELRALQKQRGQVEAEEARAAQELSERAAQAQALAARLGPGPGRRAGRWEHLELLEARCAGDKLALQQSHAKEISSVKQQEEARVQAMEAAKERESTKIASEYAEEASELRASAAQLAQQSEDSAAELAAQELAARLREGAALRGLCDKAQQEVAELSSELRDFVDGVENLEELLANSGSENEAQEDELAELQRACHALERQNCKTQQAALARRPFTKLADISFSESLGGEVSLQAMAGDLEESPQSNRAAEPTIIVVQEADLPELVARHPEPGKVGQPDELDKADQVDNLPESFLLEHASGGEIAPAALRRAVRAPRTPRR</sequence>
<dbReference type="AlphaFoldDB" id="A0AA36MVD6"/>
<feature type="region of interest" description="Disordered" evidence="2">
    <location>
        <begin position="358"/>
        <end position="386"/>
    </location>
</feature>
<gene>
    <name evidence="3" type="ORF">EVOR1521_LOCUS13618</name>
</gene>
<keyword evidence="4" id="KW-1185">Reference proteome</keyword>
<evidence type="ECO:0000313" key="4">
    <source>
        <dbReference type="Proteomes" id="UP001178507"/>
    </source>
</evidence>
<evidence type="ECO:0000256" key="2">
    <source>
        <dbReference type="SAM" id="MobiDB-lite"/>
    </source>
</evidence>